<proteinExistence type="predicted"/>
<evidence type="ECO:0000313" key="1">
    <source>
        <dbReference type="EMBL" id="CAG8831395.1"/>
    </source>
</evidence>
<dbReference type="EMBL" id="CAJVQC010101335">
    <property type="protein sequence ID" value="CAG8831395.1"/>
    <property type="molecule type" value="Genomic_DNA"/>
</dbReference>
<protein>
    <submittedName>
        <fullName evidence="1">23701_t:CDS:1</fullName>
    </submittedName>
</protein>
<feature type="non-terminal residue" evidence="1">
    <location>
        <position position="1"/>
    </location>
</feature>
<dbReference type="Proteomes" id="UP000789920">
    <property type="component" value="Unassembled WGS sequence"/>
</dbReference>
<comment type="caution">
    <text evidence="1">The sequence shown here is derived from an EMBL/GenBank/DDBJ whole genome shotgun (WGS) entry which is preliminary data.</text>
</comment>
<keyword evidence="2" id="KW-1185">Reference proteome</keyword>
<accession>A0ACA9S8A7</accession>
<evidence type="ECO:0000313" key="2">
    <source>
        <dbReference type="Proteomes" id="UP000789920"/>
    </source>
</evidence>
<feature type="non-terminal residue" evidence="1">
    <location>
        <position position="45"/>
    </location>
</feature>
<gene>
    <name evidence="1" type="ORF">RPERSI_LOCUS28125</name>
</gene>
<name>A0ACA9S8A7_9GLOM</name>
<sequence length="45" mass="5320">IIVCNEEEVINEIKNFFKNDEELTELLLTDFKAKSFTLMEIVNQN</sequence>
<reference evidence="1" key="1">
    <citation type="submission" date="2021-06" db="EMBL/GenBank/DDBJ databases">
        <authorList>
            <person name="Kallberg Y."/>
            <person name="Tangrot J."/>
            <person name="Rosling A."/>
        </authorList>
    </citation>
    <scope>NUCLEOTIDE SEQUENCE</scope>
    <source>
        <strain evidence="1">MA461A</strain>
    </source>
</reference>
<organism evidence="1 2">
    <name type="scientific">Racocetra persica</name>
    <dbReference type="NCBI Taxonomy" id="160502"/>
    <lineage>
        <taxon>Eukaryota</taxon>
        <taxon>Fungi</taxon>
        <taxon>Fungi incertae sedis</taxon>
        <taxon>Mucoromycota</taxon>
        <taxon>Glomeromycotina</taxon>
        <taxon>Glomeromycetes</taxon>
        <taxon>Diversisporales</taxon>
        <taxon>Gigasporaceae</taxon>
        <taxon>Racocetra</taxon>
    </lineage>
</organism>